<dbReference type="UniPathway" id="UPA00392"/>
<proteinExistence type="inferred from homology"/>
<comment type="similarity">
    <text evidence="5">Belongs to the QueA family.</text>
</comment>
<dbReference type="Pfam" id="PF02547">
    <property type="entry name" value="Queuosine_synth"/>
    <property type="match status" value="1"/>
</dbReference>
<dbReference type="EC" id="2.4.99.17" evidence="5"/>
<dbReference type="NCBIfam" id="TIGR00113">
    <property type="entry name" value="queA"/>
    <property type="match status" value="1"/>
</dbReference>
<dbReference type="InterPro" id="IPR036100">
    <property type="entry name" value="QueA_sf"/>
</dbReference>
<name>A0A2S3W2I3_9PROT</name>
<accession>A0A2S3W2I3</accession>
<keyword evidence="4 5" id="KW-0671">Queuosine biosynthesis</keyword>
<dbReference type="InterPro" id="IPR042118">
    <property type="entry name" value="QueA_dom1"/>
</dbReference>
<dbReference type="GO" id="GO:0005737">
    <property type="term" value="C:cytoplasm"/>
    <property type="evidence" value="ECO:0007669"/>
    <property type="project" value="UniProtKB-SubCell"/>
</dbReference>
<evidence type="ECO:0000313" key="7">
    <source>
        <dbReference type="Proteomes" id="UP000237344"/>
    </source>
</evidence>
<keyword evidence="3 5" id="KW-0949">S-adenosyl-L-methionine</keyword>
<comment type="catalytic activity">
    <reaction evidence="5">
        <text>7-aminomethyl-7-carbaguanosine(34) in tRNA + S-adenosyl-L-methionine = epoxyqueuosine(34) in tRNA + adenine + L-methionine + 2 H(+)</text>
        <dbReference type="Rhea" id="RHEA:32155"/>
        <dbReference type="Rhea" id="RHEA-COMP:10342"/>
        <dbReference type="Rhea" id="RHEA-COMP:18582"/>
        <dbReference type="ChEBI" id="CHEBI:15378"/>
        <dbReference type="ChEBI" id="CHEBI:16708"/>
        <dbReference type="ChEBI" id="CHEBI:57844"/>
        <dbReference type="ChEBI" id="CHEBI:59789"/>
        <dbReference type="ChEBI" id="CHEBI:82833"/>
        <dbReference type="ChEBI" id="CHEBI:194443"/>
        <dbReference type="EC" id="2.4.99.17"/>
    </reaction>
</comment>
<comment type="subcellular location">
    <subcellularLocation>
        <location evidence="5">Cytoplasm</location>
    </subcellularLocation>
</comment>
<dbReference type="OrthoDB" id="9805933at2"/>
<evidence type="ECO:0000256" key="2">
    <source>
        <dbReference type="ARBA" id="ARBA00022679"/>
    </source>
</evidence>
<evidence type="ECO:0000256" key="4">
    <source>
        <dbReference type="ARBA" id="ARBA00022785"/>
    </source>
</evidence>
<keyword evidence="7" id="KW-1185">Reference proteome</keyword>
<protein>
    <recommendedName>
        <fullName evidence="5">S-adenosylmethionine:tRNA ribosyltransferase-isomerase</fullName>
        <ecNumber evidence="5">2.4.99.17</ecNumber>
    </recommendedName>
    <alternativeName>
        <fullName evidence="5">Queuosine biosynthesis protein QueA</fullName>
    </alternativeName>
</protein>
<keyword evidence="6" id="KW-0328">Glycosyltransferase</keyword>
<keyword evidence="1 5" id="KW-0963">Cytoplasm</keyword>
<dbReference type="AlphaFoldDB" id="A0A2S3W2I3"/>
<dbReference type="GO" id="GO:0008616">
    <property type="term" value="P:tRNA queuosine(34) biosynthetic process"/>
    <property type="evidence" value="ECO:0007669"/>
    <property type="project" value="UniProtKB-UniRule"/>
</dbReference>
<dbReference type="NCBIfam" id="NF001140">
    <property type="entry name" value="PRK00147.1"/>
    <property type="match status" value="1"/>
</dbReference>
<dbReference type="GO" id="GO:0051075">
    <property type="term" value="F:S-adenosylmethionine:tRNA ribosyltransferase-isomerase activity"/>
    <property type="evidence" value="ECO:0007669"/>
    <property type="project" value="UniProtKB-EC"/>
</dbReference>
<keyword evidence="2 5" id="KW-0808">Transferase</keyword>
<dbReference type="PANTHER" id="PTHR30307:SF0">
    <property type="entry name" value="S-ADENOSYLMETHIONINE:TRNA RIBOSYLTRANSFERASE-ISOMERASE"/>
    <property type="match status" value="1"/>
</dbReference>
<dbReference type="InterPro" id="IPR042119">
    <property type="entry name" value="QueA_dom2"/>
</dbReference>
<reference evidence="6 7" key="1">
    <citation type="submission" date="2018-01" db="EMBL/GenBank/DDBJ databases">
        <title>Draft Genome Sequence of Komagataeibacter maltaceti LMG 1529, a Vinegar Producing Acetic Acid Bacterium Isolated from Malt Vinegar Brewery Acetifiers.</title>
        <authorList>
            <person name="Zhang Q."/>
            <person name="Hollensteiner J."/>
            <person name="Poehlein A."/>
            <person name="Daniel R."/>
        </authorList>
    </citation>
    <scope>NUCLEOTIDE SEQUENCE [LARGE SCALE GENOMIC DNA]</scope>
    <source>
        <strain evidence="6 7">LMG 1529</strain>
    </source>
</reference>
<comment type="subunit">
    <text evidence="5">Monomer.</text>
</comment>
<comment type="caution">
    <text evidence="6">The sequence shown here is derived from an EMBL/GenBank/DDBJ whole genome shotgun (WGS) entry which is preliminary data.</text>
</comment>
<sequence length="352" mass="38026">MTDLVSDFDFDLPATLIADHPARPRDSARMLEVPVDGPFLDRHVRDLPGCLRAGDILVANDTAVIPAQLSAMRGAARIGITLDRILPDGTWHALARNSRRLKVGDTLTFAPSHVTAEVMVCEDAGGVVLRFDAQGEAFDQFLHDTGHLALPPYIARPDGPTEQDRKDYSTIFAQHRGAVAAPTAGLHFTPALLSALEAAGVLRQTLTLHVGAGTFLPMRSEQISEHRMHAERGTITPHAAQRINAARAAGGRVVAVGTTSLRLLESATDPDGVVHPFHGETSIFIRPGYRFRAVDMLLTNFHLPRSTLFMLVSAFAGQARMRAAYGHAMAAGYRFYSYGDACLLHRNDGGAA</sequence>
<dbReference type="HAMAP" id="MF_00113">
    <property type="entry name" value="QueA"/>
    <property type="match status" value="1"/>
</dbReference>
<comment type="function">
    <text evidence="5">Transfers and isomerizes the ribose moiety from AdoMet to the 7-aminomethyl group of 7-deazaguanine (preQ1-tRNA) to give epoxyqueuosine (oQ-tRNA).</text>
</comment>
<dbReference type="Proteomes" id="UP000237344">
    <property type="component" value="Unassembled WGS sequence"/>
</dbReference>
<dbReference type="PANTHER" id="PTHR30307">
    <property type="entry name" value="S-ADENOSYLMETHIONINE:TRNA RIBOSYLTRANSFERASE-ISOMERASE"/>
    <property type="match status" value="1"/>
</dbReference>
<dbReference type="Gene3D" id="2.40.10.240">
    <property type="entry name" value="QueA-like"/>
    <property type="match status" value="1"/>
</dbReference>
<dbReference type="Gene3D" id="3.40.1780.10">
    <property type="entry name" value="QueA-like"/>
    <property type="match status" value="1"/>
</dbReference>
<keyword evidence="6" id="KW-0413">Isomerase</keyword>
<dbReference type="EMBL" id="POTC01000011">
    <property type="protein sequence ID" value="POF63105.1"/>
    <property type="molecule type" value="Genomic_DNA"/>
</dbReference>
<dbReference type="RefSeq" id="WP_110094829.1">
    <property type="nucleotide sequence ID" value="NZ_NKUE01000007.1"/>
</dbReference>
<gene>
    <name evidence="5 6" type="primary">queA</name>
    <name evidence="6" type="ORF">KMAL_11880</name>
</gene>
<evidence type="ECO:0000256" key="3">
    <source>
        <dbReference type="ARBA" id="ARBA00022691"/>
    </source>
</evidence>
<evidence type="ECO:0000313" key="6">
    <source>
        <dbReference type="EMBL" id="POF63105.1"/>
    </source>
</evidence>
<comment type="pathway">
    <text evidence="5">tRNA modification; tRNA-queuosine biosynthesis.</text>
</comment>
<evidence type="ECO:0000256" key="1">
    <source>
        <dbReference type="ARBA" id="ARBA00022490"/>
    </source>
</evidence>
<evidence type="ECO:0000256" key="5">
    <source>
        <dbReference type="HAMAP-Rule" id="MF_00113"/>
    </source>
</evidence>
<dbReference type="SUPFAM" id="SSF111337">
    <property type="entry name" value="QueA-like"/>
    <property type="match status" value="1"/>
</dbReference>
<dbReference type="InterPro" id="IPR003699">
    <property type="entry name" value="QueA"/>
</dbReference>
<organism evidence="6 7">
    <name type="scientific">Novacetimonas maltaceti</name>
    <dbReference type="NCBI Taxonomy" id="1203393"/>
    <lineage>
        <taxon>Bacteria</taxon>
        <taxon>Pseudomonadati</taxon>
        <taxon>Pseudomonadota</taxon>
        <taxon>Alphaproteobacteria</taxon>
        <taxon>Acetobacterales</taxon>
        <taxon>Acetobacteraceae</taxon>
        <taxon>Novacetimonas</taxon>
    </lineage>
</organism>